<accession>A0A0H5Q256</accession>
<dbReference type="InterPro" id="IPR002347">
    <property type="entry name" value="SDR_fam"/>
</dbReference>
<evidence type="ECO:0000256" key="1">
    <source>
        <dbReference type="ARBA" id="ARBA00006484"/>
    </source>
</evidence>
<dbReference type="NCBIfam" id="NF009466">
    <property type="entry name" value="PRK12826.1-2"/>
    <property type="match status" value="1"/>
</dbReference>
<comment type="similarity">
    <text evidence="1">Belongs to the short-chain dehydrogenases/reductases (SDR) family.</text>
</comment>
<dbReference type="FunFam" id="3.40.50.720:FF:000173">
    <property type="entry name" value="3-oxoacyl-[acyl-carrier protein] reductase"/>
    <property type="match status" value="1"/>
</dbReference>
<dbReference type="InterPro" id="IPR050259">
    <property type="entry name" value="SDR"/>
</dbReference>
<dbReference type="EMBL" id="LN853516">
    <property type="protein sequence ID" value="CRY96091.1"/>
    <property type="molecule type" value="Genomic_DNA"/>
</dbReference>
<dbReference type="SUPFAM" id="SSF51735">
    <property type="entry name" value="NAD(P)-binding Rossmann-fold domains"/>
    <property type="match status" value="1"/>
</dbReference>
<evidence type="ECO:0000256" key="2">
    <source>
        <dbReference type="ARBA" id="ARBA00023002"/>
    </source>
</evidence>
<dbReference type="InterPro" id="IPR036291">
    <property type="entry name" value="NAD(P)-bd_dom_sf"/>
</dbReference>
<reference evidence="4" key="2">
    <citation type="submission" date="2015-07" db="EMBL/GenBank/DDBJ databases">
        <title>Plasmids, circular viruses and viroids from rat gut.</title>
        <authorList>
            <person name="Jorgensen T.J."/>
            <person name="Hansen M.A."/>
            <person name="Xu Z."/>
            <person name="Tabak M.A."/>
            <person name="Sorensen S.J."/>
            <person name="Hansen L.H."/>
        </authorList>
    </citation>
    <scope>NUCLEOTIDE SEQUENCE</scope>
    <source>
        <strain evidence="4">RGFK0916</strain>
    </source>
</reference>
<dbReference type="NCBIfam" id="NF004200">
    <property type="entry name" value="PRK05653.1-5"/>
    <property type="match status" value="1"/>
</dbReference>
<keyword evidence="2" id="KW-0560">Oxidoreductase</keyword>
<sequence length="242" mass="25896">MNKIALVTGGGRGIGRAICVRLASAGYYVIINYVSNDNAAQETLDMVVSAGGGGELLKFDVSDQEAVSSAIKSWQDAHPDEYVNVLVNNAGIRRDNLLLWMEPDDWFKVMKTNLDGFYNVTRPLLQPMVVHKNGRIVSIASVSGLKGLSGQVNYSAAKGGVIAATKALALEVAQRKVTVNAVAPGFIRTDMVEGLDEAELKKTIPARRFGEPEEVAELVAFLVSEKAAYITGQTISINGGLI</sequence>
<feature type="domain" description="Ketoreductase" evidence="3">
    <location>
        <begin position="3"/>
        <end position="190"/>
    </location>
</feature>
<organism evidence="4">
    <name type="scientific">uncultured prokaryote</name>
    <dbReference type="NCBI Taxonomy" id="198431"/>
    <lineage>
        <taxon>unclassified sequences</taxon>
        <taxon>environmental samples</taxon>
    </lineage>
</organism>
<dbReference type="SMART" id="SM00822">
    <property type="entry name" value="PKS_KR"/>
    <property type="match status" value="1"/>
</dbReference>
<dbReference type="GO" id="GO:0016491">
    <property type="term" value="F:oxidoreductase activity"/>
    <property type="evidence" value="ECO:0007669"/>
    <property type="project" value="UniProtKB-KW"/>
</dbReference>
<dbReference type="Gene3D" id="3.40.50.720">
    <property type="entry name" value="NAD(P)-binding Rossmann-like Domain"/>
    <property type="match status" value="1"/>
</dbReference>
<name>A0A0H5Q256_9ZZZZ</name>
<dbReference type="PANTHER" id="PTHR42879">
    <property type="entry name" value="3-OXOACYL-(ACYL-CARRIER-PROTEIN) REDUCTASE"/>
    <property type="match status" value="1"/>
</dbReference>
<dbReference type="PANTHER" id="PTHR42879:SF2">
    <property type="entry name" value="3-OXOACYL-[ACYL-CARRIER-PROTEIN] REDUCTASE FABG"/>
    <property type="match status" value="1"/>
</dbReference>
<dbReference type="InterPro" id="IPR057326">
    <property type="entry name" value="KR_dom"/>
</dbReference>
<evidence type="ECO:0000313" key="4">
    <source>
        <dbReference type="EMBL" id="CRY96091.1"/>
    </source>
</evidence>
<reference evidence="4" key="1">
    <citation type="submission" date="2015-06" db="EMBL/GenBank/DDBJ databases">
        <authorList>
            <person name="Joergensen T."/>
        </authorList>
    </citation>
    <scope>NUCLEOTIDE SEQUENCE</scope>
    <source>
        <strain evidence="4">RGFK0916</strain>
    </source>
</reference>
<dbReference type="PRINTS" id="PR00080">
    <property type="entry name" value="SDRFAMILY"/>
</dbReference>
<dbReference type="AlphaFoldDB" id="A0A0H5Q256"/>
<proteinExistence type="inferred from homology"/>
<dbReference type="Pfam" id="PF13561">
    <property type="entry name" value="adh_short_C2"/>
    <property type="match status" value="1"/>
</dbReference>
<protein>
    <recommendedName>
        <fullName evidence="3">Ketoreductase domain-containing protein</fullName>
    </recommendedName>
</protein>
<evidence type="ECO:0000259" key="3">
    <source>
        <dbReference type="SMART" id="SM00822"/>
    </source>
</evidence>
<dbReference type="PRINTS" id="PR00081">
    <property type="entry name" value="GDHRDH"/>
</dbReference>